<accession>A0A8K0L1M9</accession>
<evidence type="ECO:0000256" key="4">
    <source>
        <dbReference type="ARBA" id="ARBA00022968"/>
    </source>
</evidence>
<dbReference type="InterPro" id="IPR026050">
    <property type="entry name" value="C1GALT1/C1GALT1_chp1"/>
</dbReference>
<dbReference type="PANTHER" id="PTHR23033">
    <property type="entry name" value="BETA1,3-GALACTOSYLTRANSFERASE"/>
    <property type="match status" value="1"/>
</dbReference>
<keyword evidence="5 7" id="KW-1133">Transmembrane helix</keyword>
<evidence type="ECO:0000256" key="7">
    <source>
        <dbReference type="SAM" id="Phobius"/>
    </source>
</evidence>
<proteinExistence type="inferred from homology"/>
<dbReference type="Proteomes" id="UP000809789">
    <property type="component" value="Unassembled WGS sequence"/>
</dbReference>
<comment type="subcellular location">
    <subcellularLocation>
        <location evidence="1">Membrane</location>
        <topology evidence="1">Single-pass type II membrane protein</topology>
    </subcellularLocation>
</comment>
<name>A0A8K0L1M9_9PEZI</name>
<gene>
    <name evidence="9" type="ORF">KVT40_004743</name>
</gene>
<evidence type="ECO:0000259" key="8">
    <source>
        <dbReference type="Pfam" id="PF00024"/>
    </source>
</evidence>
<evidence type="ECO:0000256" key="2">
    <source>
        <dbReference type="ARBA" id="ARBA00006462"/>
    </source>
</evidence>
<evidence type="ECO:0000256" key="1">
    <source>
        <dbReference type="ARBA" id="ARBA00004606"/>
    </source>
</evidence>
<evidence type="ECO:0000256" key="5">
    <source>
        <dbReference type="ARBA" id="ARBA00022989"/>
    </source>
</evidence>
<reference evidence="9" key="1">
    <citation type="submission" date="2021-07" db="EMBL/GenBank/DDBJ databases">
        <title>Elsinoe batatas strain:CRI-CJ2 Genome sequencing and assembly.</title>
        <authorList>
            <person name="Huang L."/>
        </authorList>
    </citation>
    <scope>NUCLEOTIDE SEQUENCE</scope>
    <source>
        <strain evidence="9">CRI-CJ2</strain>
    </source>
</reference>
<keyword evidence="3 7" id="KW-0812">Transmembrane</keyword>
<dbReference type="EMBL" id="JAESVG020000005">
    <property type="protein sequence ID" value="KAG8627260.1"/>
    <property type="molecule type" value="Genomic_DNA"/>
</dbReference>
<evidence type="ECO:0000256" key="3">
    <source>
        <dbReference type="ARBA" id="ARBA00022692"/>
    </source>
</evidence>
<evidence type="ECO:0000256" key="6">
    <source>
        <dbReference type="ARBA" id="ARBA00023136"/>
    </source>
</evidence>
<dbReference type="InterPro" id="IPR003609">
    <property type="entry name" value="Pan_app"/>
</dbReference>
<keyword evidence="6 7" id="KW-0472">Membrane</keyword>
<dbReference type="OrthoDB" id="414175at2759"/>
<dbReference type="GO" id="GO:0016020">
    <property type="term" value="C:membrane"/>
    <property type="evidence" value="ECO:0007669"/>
    <property type="project" value="UniProtKB-SubCell"/>
</dbReference>
<organism evidence="9 10">
    <name type="scientific">Elsinoe batatas</name>
    <dbReference type="NCBI Taxonomy" id="2601811"/>
    <lineage>
        <taxon>Eukaryota</taxon>
        <taxon>Fungi</taxon>
        <taxon>Dikarya</taxon>
        <taxon>Ascomycota</taxon>
        <taxon>Pezizomycotina</taxon>
        <taxon>Dothideomycetes</taxon>
        <taxon>Dothideomycetidae</taxon>
        <taxon>Myriangiales</taxon>
        <taxon>Elsinoaceae</taxon>
        <taxon>Elsinoe</taxon>
    </lineage>
</organism>
<comment type="similarity">
    <text evidence="2">Belongs to the glycosyltransferase 31 family. Beta3-Gal-T subfamily.</text>
</comment>
<dbReference type="Pfam" id="PF00024">
    <property type="entry name" value="PAN_1"/>
    <property type="match status" value="1"/>
</dbReference>
<comment type="caution">
    <text evidence="9">The sequence shown here is derived from an EMBL/GenBank/DDBJ whole genome shotgun (WGS) entry which is preliminary data.</text>
</comment>
<dbReference type="PANTHER" id="PTHR23033:SF47">
    <property type="entry name" value="APPLE DOMAIN-CONTAINING PROTEIN-RELATED"/>
    <property type="match status" value="1"/>
</dbReference>
<evidence type="ECO:0000313" key="9">
    <source>
        <dbReference type="EMBL" id="KAG8627260.1"/>
    </source>
</evidence>
<dbReference type="Gene3D" id="3.90.550.50">
    <property type="match status" value="1"/>
</dbReference>
<keyword evidence="4" id="KW-0735">Signal-anchor</keyword>
<keyword evidence="10" id="KW-1185">Reference proteome</keyword>
<evidence type="ECO:0000313" key="10">
    <source>
        <dbReference type="Proteomes" id="UP000809789"/>
    </source>
</evidence>
<feature type="domain" description="Apple" evidence="8">
    <location>
        <begin position="373"/>
        <end position="408"/>
    </location>
</feature>
<protein>
    <recommendedName>
        <fullName evidence="8">Apple domain-containing protein</fullName>
    </recommendedName>
</protein>
<dbReference type="AlphaFoldDB" id="A0A8K0L1M9"/>
<sequence>MLRAKGTRRGSYSISVLLILLLCWLWYSETLFDSAKIHILVEANQGSVSPPCWNLPCTNDILVILRTGSTELDHRFPVHRSTTLRCYKHHLVFSDLDEHYHGVHILDALESVDINIRENHKDFDLYRRLKSHGRAALNASEMSGSPAVLDHMSGHVQNPGWKLDKWKFMPMVNTTFHKYPNMKWYVFVEADTFLLWPMLLQYLSLLDHTKAHYVGAGACLGNHLFAHGGSGFVASQPAMQSVTQHYAANKSEIEALTDREWAGDFILGKAFNDAGVPTTDAWPHFQGDYPGLVAYAGPDGRYAPAVSLREWCYPTISYHHMSPEMIRDLWIFEQHWISANPNRTDALTHGDIFKDFVLPQMMTGKSDWDNLSDNDEHDATNRDDCRAKCEAQPDCKQYSFTEATKKCKTRVDPRLGTQRNGTRSDWLQARVLEFARTAAPCGTESWQVGAATRRTTCR</sequence>
<feature type="transmembrane region" description="Helical" evidence="7">
    <location>
        <begin position="12"/>
        <end position="27"/>
    </location>
</feature>